<evidence type="ECO:0000313" key="1">
    <source>
        <dbReference type="EMBL" id="KDR72412.1"/>
    </source>
</evidence>
<keyword evidence="2" id="KW-1185">Reference proteome</keyword>
<proteinExistence type="predicted"/>
<feature type="non-terminal residue" evidence="1">
    <location>
        <position position="101"/>
    </location>
</feature>
<reference evidence="2" key="1">
    <citation type="journal article" date="2014" name="Proc. Natl. Acad. Sci. U.S.A.">
        <title>Extensive sampling of basidiomycete genomes demonstrates inadequacy of the white-rot/brown-rot paradigm for wood decay fungi.</title>
        <authorList>
            <person name="Riley R."/>
            <person name="Salamov A.A."/>
            <person name="Brown D.W."/>
            <person name="Nagy L.G."/>
            <person name="Floudas D."/>
            <person name="Held B.W."/>
            <person name="Levasseur A."/>
            <person name="Lombard V."/>
            <person name="Morin E."/>
            <person name="Otillar R."/>
            <person name="Lindquist E.A."/>
            <person name="Sun H."/>
            <person name="LaButti K.M."/>
            <person name="Schmutz J."/>
            <person name="Jabbour D."/>
            <person name="Luo H."/>
            <person name="Baker S.E."/>
            <person name="Pisabarro A.G."/>
            <person name="Walton J.D."/>
            <person name="Blanchette R.A."/>
            <person name="Henrissat B."/>
            <person name="Martin F."/>
            <person name="Cullen D."/>
            <person name="Hibbett D.S."/>
            <person name="Grigoriev I.V."/>
        </authorList>
    </citation>
    <scope>NUCLEOTIDE SEQUENCE [LARGE SCALE GENOMIC DNA]</scope>
    <source>
        <strain evidence="2">CBS 339.88</strain>
    </source>
</reference>
<evidence type="ECO:0000313" key="2">
    <source>
        <dbReference type="Proteomes" id="UP000027222"/>
    </source>
</evidence>
<accession>A0A067SQW1</accession>
<sequence length="101" mass="11549">TGDGTTKFKKDVQRCEEKQGIYQVAQKEPSIPYSPETHRALLSLRCAKHARPINEILDDDYRAEVDMLRPGTVLPHPTTVQRDLISIYIHMSTFVVSYFSV</sequence>
<dbReference type="Proteomes" id="UP000027222">
    <property type="component" value="Unassembled WGS sequence"/>
</dbReference>
<dbReference type="OrthoDB" id="2794314at2759"/>
<name>A0A067SQW1_GALM3</name>
<dbReference type="HOGENOM" id="CLU_156030_0_0_1"/>
<dbReference type="AlphaFoldDB" id="A0A067SQW1"/>
<dbReference type="EMBL" id="KL142389">
    <property type="protein sequence ID" value="KDR72412.1"/>
    <property type="molecule type" value="Genomic_DNA"/>
</dbReference>
<gene>
    <name evidence="1" type="ORF">GALMADRAFT_36783</name>
</gene>
<feature type="non-terminal residue" evidence="1">
    <location>
        <position position="1"/>
    </location>
</feature>
<organism evidence="1 2">
    <name type="scientific">Galerina marginata (strain CBS 339.88)</name>
    <dbReference type="NCBI Taxonomy" id="685588"/>
    <lineage>
        <taxon>Eukaryota</taxon>
        <taxon>Fungi</taxon>
        <taxon>Dikarya</taxon>
        <taxon>Basidiomycota</taxon>
        <taxon>Agaricomycotina</taxon>
        <taxon>Agaricomycetes</taxon>
        <taxon>Agaricomycetidae</taxon>
        <taxon>Agaricales</taxon>
        <taxon>Agaricineae</taxon>
        <taxon>Strophariaceae</taxon>
        <taxon>Galerina</taxon>
    </lineage>
</organism>
<protein>
    <submittedName>
        <fullName evidence="1">Uncharacterized protein</fullName>
    </submittedName>
</protein>